<keyword evidence="2" id="KW-1133">Transmembrane helix</keyword>
<sequence length="632" mass="72320">MKSDDPSFEETKSRRRLPPLDANAKEWDQLFSAGRDFHEDDSSYVETLKKEFNVLSSDLEIFLRDCEGPVPLSGLEEVRELCETPLSRTDDTQDGEARSDPGKAWLDDREASTGHVREYPNRLNADQLFMCLAKKRYGLENLPNADRRLVYVADLDPDYILAIARTAPWYQVGTLRDAIWKHVALQTSIRVKILPFRFPIFRLQFQLPYLALRPIYLPACPMDSHRDLIDVSFLDIRLPERQKNRKFGIREAEISLVICGSGNKSWTAYAFVDTRLEDSGSLQDEDGAEDDDSDDDDAIDEGPPVNLDPFGDAGVDEIIDANYPTWDARAYFLRVVNIRMRQVLEEWRFLVRQTEKSVKRYGRNHRFILVQEPSAENPRDIKMALNWTVQALEVLNRLRSRLSMTMKAWDRFQSPGGDICYFSEIPGHSKRSLESIKETFQDLEDLEQTLIHLDEFCEKSSRILQLQMGAEGNRLNFESNRLNFESHQLHCQTHHLNLQTSVLSRDNHRLNLETSKIALANHEAAQMTSRTTLLSLEINQVMAPVALVLAYFGTQRDIFSFERNSKTFVICTVIMVVAVRLLAFVINGVGSAKRICGWLWIARARRTRATAQPSGDSDSGVIELSSRPNAVV</sequence>
<dbReference type="RefSeq" id="XP_033690368.1">
    <property type="nucleotide sequence ID" value="XM_033831878.1"/>
</dbReference>
<dbReference type="GeneID" id="54585208"/>
<gene>
    <name evidence="3" type="ORF">BU26DRAFT_547322</name>
</gene>
<dbReference type="AlphaFoldDB" id="A0A6A6IY85"/>
<keyword evidence="2" id="KW-0812">Transmembrane</keyword>
<feature type="region of interest" description="Disordered" evidence="1">
    <location>
        <begin position="85"/>
        <end position="107"/>
    </location>
</feature>
<feature type="compositionally biased region" description="Acidic residues" evidence="1">
    <location>
        <begin position="283"/>
        <end position="300"/>
    </location>
</feature>
<dbReference type="OrthoDB" id="5428055at2759"/>
<evidence type="ECO:0000256" key="2">
    <source>
        <dbReference type="SAM" id="Phobius"/>
    </source>
</evidence>
<evidence type="ECO:0000256" key="1">
    <source>
        <dbReference type="SAM" id="MobiDB-lite"/>
    </source>
</evidence>
<feature type="compositionally biased region" description="Basic and acidic residues" evidence="1">
    <location>
        <begin position="1"/>
        <end position="12"/>
    </location>
</feature>
<accession>A0A6A6IY85</accession>
<keyword evidence="2" id="KW-0472">Membrane</keyword>
<reference evidence="3" key="1">
    <citation type="journal article" date="2020" name="Stud. Mycol.">
        <title>101 Dothideomycetes genomes: a test case for predicting lifestyles and emergence of pathogens.</title>
        <authorList>
            <person name="Haridas S."/>
            <person name="Albert R."/>
            <person name="Binder M."/>
            <person name="Bloem J."/>
            <person name="Labutti K."/>
            <person name="Salamov A."/>
            <person name="Andreopoulos B."/>
            <person name="Baker S."/>
            <person name="Barry K."/>
            <person name="Bills G."/>
            <person name="Bluhm B."/>
            <person name="Cannon C."/>
            <person name="Castanera R."/>
            <person name="Culley D."/>
            <person name="Daum C."/>
            <person name="Ezra D."/>
            <person name="Gonzalez J."/>
            <person name="Henrissat B."/>
            <person name="Kuo A."/>
            <person name="Liang C."/>
            <person name="Lipzen A."/>
            <person name="Lutzoni F."/>
            <person name="Magnuson J."/>
            <person name="Mondo S."/>
            <person name="Nolan M."/>
            <person name="Ohm R."/>
            <person name="Pangilinan J."/>
            <person name="Park H.-J."/>
            <person name="Ramirez L."/>
            <person name="Alfaro M."/>
            <person name="Sun H."/>
            <person name="Tritt A."/>
            <person name="Yoshinaga Y."/>
            <person name="Zwiers L.-H."/>
            <person name="Turgeon B."/>
            <person name="Goodwin S."/>
            <person name="Spatafora J."/>
            <person name="Crous P."/>
            <person name="Grigoriev I."/>
        </authorList>
    </citation>
    <scope>NUCLEOTIDE SEQUENCE</scope>
    <source>
        <strain evidence="3">CBS 122368</strain>
    </source>
</reference>
<feature type="transmembrane region" description="Helical" evidence="2">
    <location>
        <begin position="566"/>
        <end position="586"/>
    </location>
</feature>
<feature type="region of interest" description="Disordered" evidence="1">
    <location>
        <begin position="611"/>
        <end position="632"/>
    </location>
</feature>
<dbReference type="Proteomes" id="UP000800094">
    <property type="component" value="Unassembled WGS sequence"/>
</dbReference>
<name>A0A6A6IY85_9PLEO</name>
<dbReference type="EMBL" id="ML987190">
    <property type="protein sequence ID" value="KAF2255364.1"/>
    <property type="molecule type" value="Genomic_DNA"/>
</dbReference>
<feature type="region of interest" description="Disordered" evidence="1">
    <location>
        <begin position="280"/>
        <end position="312"/>
    </location>
</feature>
<feature type="region of interest" description="Disordered" evidence="1">
    <location>
        <begin position="1"/>
        <end position="21"/>
    </location>
</feature>
<keyword evidence="4" id="KW-1185">Reference proteome</keyword>
<protein>
    <submittedName>
        <fullName evidence="3">Uncharacterized protein</fullName>
    </submittedName>
</protein>
<proteinExistence type="predicted"/>
<evidence type="ECO:0000313" key="3">
    <source>
        <dbReference type="EMBL" id="KAF2255364.1"/>
    </source>
</evidence>
<evidence type="ECO:0000313" key="4">
    <source>
        <dbReference type="Proteomes" id="UP000800094"/>
    </source>
</evidence>
<organism evidence="3 4">
    <name type="scientific">Trematosphaeria pertusa</name>
    <dbReference type="NCBI Taxonomy" id="390896"/>
    <lineage>
        <taxon>Eukaryota</taxon>
        <taxon>Fungi</taxon>
        <taxon>Dikarya</taxon>
        <taxon>Ascomycota</taxon>
        <taxon>Pezizomycotina</taxon>
        <taxon>Dothideomycetes</taxon>
        <taxon>Pleosporomycetidae</taxon>
        <taxon>Pleosporales</taxon>
        <taxon>Massarineae</taxon>
        <taxon>Trematosphaeriaceae</taxon>
        <taxon>Trematosphaeria</taxon>
    </lineage>
</organism>